<gene>
    <name evidence="1" type="ORF">JG29_15050</name>
</gene>
<evidence type="ECO:0000313" key="2">
    <source>
        <dbReference type="Proteomes" id="UP000033695"/>
    </source>
</evidence>
<dbReference type="OrthoDB" id="2296476at2"/>
<accession>A0A0F4KR29</accession>
<comment type="caution">
    <text evidence="1">The sequence shown here is derived from an EMBL/GenBank/DDBJ whole genome shotgun (WGS) entry which is preliminary data.</text>
</comment>
<dbReference type="AlphaFoldDB" id="A0A0F4KR29"/>
<dbReference type="EMBL" id="JXBZ01000009">
    <property type="protein sequence ID" value="KJY48444.1"/>
    <property type="molecule type" value="Genomic_DNA"/>
</dbReference>
<evidence type="ECO:0000313" key="1">
    <source>
        <dbReference type="EMBL" id="KJY48444.1"/>
    </source>
</evidence>
<name>A0A0F4KR29_9LACO</name>
<reference evidence="1 2" key="1">
    <citation type="submission" date="2014-12" db="EMBL/GenBank/DDBJ databases">
        <title>Comparative genomics of the lactic acid bacteria isolated from the honey bee gut.</title>
        <authorList>
            <person name="Ellegaard K.M."/>
            <person name="Tamarit D."/>
            <person name="Javelind E."/>
            <person name="Olofsson T."/>
            <person name="Andersson S.G."/>
            <person name="Vasquez A."/>
        </authorList>
    </citation>
    <scope>NUCLEOTIDE SEQUENCE [LARGE SCALE GENOMIC DNA]</scope>
    <source>
        <strain evidence="1 2">Hon2</strain>
    </source>
</reference>
<dbReference type="PATRIC" id="fig|1218508.4.peg.1496"/>
<proteinExistence type="predicted"/>
<dbReference type="Proteomes" id="UP000033695">
    <property type="component" value="Unassembled WGS sequence"/>
</dbReference>
<keyword evidence="2" id="KW-1185">Reference proteome</keyword>
<organism evidence="1 2">
    <name type="scientific">Bombilactobacillus mellis</name>
    <dbReference type="NCBI Taxonomy" id="1218508"/>
    <lineage>
        <taxon>Bacteria</taxon>
        <taxon>Bacillati</taxon>
        <taxon>Bacillota</taxon>
        <taxon>Bacilli</taxon>
        <taxon>Lactobacillales</taxon>
        <taxon>Lactobacillaceae</taxon>
        <taxon>Bombilactobacillus</taxon>
    </lineage>
</organism>
<dbReference type="RefSeq" id="WP_045923327.1">
    <property type="nucleotide sequence ID" value="NZ_JAAEDZ010000004.1"/>
</dbReference>
<dbReference type="HOGENOM" id="CLU_104566_1_0_9"/>
<protein>
    <submittedName>
        <fullName evidence="1">Uncharacterized protein</fullName>
    </submittedName>
</protein>
<dbReference type="STRING" id="1218508.JG29_15050"/>
<sequence length="164" mass="18846">MEIEVKQYQTKIAAESYQNFTLELKLTRRLAQTKLQDSLKQLCQQIQDAVASGYLAQGQLIISGLPFPITFALQTGIINLPFQDYQKVSNFFEPEQRTEIHLYLVTFSEFINASHLRIDQILADPSQAETQISEIVKMVHDNLQQALSNYDNQIQQPQKEAKDK</sequence>